<dbReference type="PROSITE" id="PS00028">
    <property type="entry name" value="ZINC_FINGER_C2H2_1"/>
    <property type="match status" value="2"/>
</dbReference>
<evidence type="ECO:0000313" key="14">
    <source>
        <dbReference type="EMBL" id="KAH7116126.1"/>
    </source>
</evidence>
<evidence type="ECO:0000256" key="5">
    <source>
        <dbReference type="ARBA" id="ARBA00022771"/>
    </source>
</evidence>
<dbReference type="OrthoDB" id="3945418at2759"/>
<keyword evidence="7" id="KW-0805">Transcription regulation</keyword>
<dbReference type="SUPFAM" id="SSF57667">
    <property type="entry name" value="beta-beta-alpha zinc fingers"/>
    <property type="match status" value="1"/>
</dbReference>
<feature type="domain" description="C2H2-type" evidence="13">
    <location>
        <begin position="13"/>
        <end position="40"/>
    </location>
</feature>
<evidence type="ECO:0000256" key="3">
    <source>
        <dbReference type="ARBA" id="ARBA00022723"/>
    </source>
</evidence>
<evidence type="ECO:0000256" key="8">
    <source>
        <dbReference type="ARBA" id="ARBA00023125"/>
    </source>
</evidence>
<evidence type="ECO:0000256" key="4">
    <source>
        <dbReference type="ARBA" id="ARBA00022737"/>
    </source>
</evidence>
<reference evidence="14" key="1">
    <citation type="journal article" date="2021" name="Nat. Commun.">
        <title>Genetic determinants of endophytism in the Arabidopsis root mycobiome.</title>
        <authorList>
            <person name="Mesny F."/>
            <person name="Miyauchi S."/>
            <person name="Thiergart T."/>
            <person name="Pickel B."/>
            <person name="Atanasova L."/>
            <person name="Karlsson M."/>
            <person name="Huettel B."/>
            <person name="Barry K.W."/>
            <person name="Haridas S."/>
            <person name="Chen C."/>
            <person name="Bauer D."/>
            <person name="Andreopoulos W."/>
            <person name="Pangilinan J."/>
            <person name="LaButti K."/>
            <person name="Riley R."/>
            <person name="Lipzen A."/>
            <person name="Clum A."/>
            <person name="Drula E."/>
            <person name="Henrissat B."/>
            <person name="Kohler A."/>
            <person name="Grigoriev I.V."/>
            <person name="Martin F.M."/>
            <person name="Hacquard S."/>
        </authorList>
    </citation>
    <scope>NUCLEOTIDE SEQUENCE</scope>
    <source>
        <strain evidence="14">MPI-CAGE-CH-0243</strain>
    </source>
</reference>
<dbReference type="CDD" id="cd12148">
    <property type="entry name" value="fungal_TF_MHR"/>
    <property type="match status" value="1"/>
</dbReference>
<feature type="compositionally biased region" description="Low complexity" evidence="12">
    <location>
        <begin position="66"/>
        <end position="77"/>
    </location>
</feature>
<dbReference type="Proteomes" id="UP000700596">
    <property type="component" value="Unassembled WGS sequence"/>
</dbReference>
<keyword evidence="15" id="KW-1185">Reference proteome</keyword>
<dbReference type="InterPro" id="IPR007219">
    <property type="entry name" value="XnlR_reg_dom"/>
</dbReference>
<protein>
    <recommendedName>
        <fullName evidence="13">C2H2-type domain-containing protein</fullName>
    </recommendedName>
</protein>
<comment type="similarity">
    <text evidence="2">Belongs to the krueppel C2H2-type zinc-finger protein family.</text>
</comment>
<dbReference type="FunFam" id="3.30.160.60:FF:002737">
    <property type="entry name" value="AGAP008430-PA"/>
    <property type="match status" value="1"/>
</dbReference>
<comment type="subcellular location">
    <subcellularLocation>
        <location evidence="1">Nucleus</location>
    </subcellularLocation>
</comment>
<evidence type="ECO:0000256" key="12">
    <source>
        <dbReference type="SAM" id="MobiDB-lite"/>
    </source>
</evidence>
<dbReference type="Pfam" id="PF00096">
    <property type="entry name" value="zf-C2H2"/>
    <property type="match status" value="2"/>
</dbReference>
<dbReference type="InterPro" id="IPR013087">
    <property type="entry name" value="Znf_C2H2_type"/>
</dbReference>
<dbReference type="PANTHER" id="PTHR40626">
    <property type="entry name" value="MIP31509P"/>
    <property type="match status" value="1"/>
</dbReference>
<dbReference type="SMART" id="SM00355">
    <property type="entry name" value="ZnF_C2H2"/>
    <property type="match status" value="2"/>
</dbReference>
<keyword evidence="6" id="KW-0862">Zinc</keyword>
<accession>A0A9P9DC59</accession>
<evidence type="ECO:0000256" key="2">
    <source>
        <dbReference type="ARBA" id="ARBA00006991"/>
    </source>
</evidence>
<dbReference type="GO" id="GO:0008270">
    <property type="term" value="F:zinc ion binding"/>
    <property type="evidence" value="ECO:0007669"/>
    <property type="project" value="UniProtKB-KW"/>
</dbReference>
<dbReference type="GO" id="GO:0000785">
    <property type="term" value="C:chromatin"/>
    <property type="evidence" value="ECO:0007669"/>
    <property type="project" value="TreeGrafter"/>
</dbReference>
<dbReference type="Gene3D" id="3.30.160.60">
    <property type="entry name" value="Classic Zinc Finger"/>
    <property type="match status" value="2"/>
</dbReference>
<dbReference type="InterPro" id="IPR036236">
    <property type="entry name" value="Znf_C2H2_sf"/>
</dbReference>
<keyword evidence="4" id="KW-0677">Repeat</keyword>
<name>A0A9P9DC59_9PLEO</name>
<keyword evidence="5 11" id="KW-0863">Zinc-finger</keyword>
<sequence length="730" mass="81416">MPVAQRRQSILNLECGTCHKQYTKKEHLQRHERTHTGVRPFVCQLCGRSFARQDALNRHIKIHSHNGSNSIHSAGSSDMSPPGLETVSPNGLQHSDIDAPHSTHIPSADAYNMQQHPSITTSLPMNSTFYQPQLNGSSLFWPDSEDLLQNIMSIDPSLWEQPISLMQPALNNHISLITTTSNVNEDISPTSAGEGHRAIQTLSTLLSNTVQGVTTPAVLANLTSRFLDSCLHMFFSTFIPMIPIIHRPTFVFRECSPPLLLNAIAIGSLFLGTSEATVKGEALWRLAHTAVATSWHTMISQKGEFDTCGGVQLVLTALLSQVYAALAKSRTLRMTSQVFHGLGIYWARYCGLFDLPELATFPSSEDPPEIKYQAWRTWLGREVQLRTLLGLYILDGIISQFSGNPTFAQHMSNTLPLPSDEDTFNATNEDDWLQHVLRRDPVESRMRFCDLFHKFFHPDDDLTSDIPTNLSLFSFKVALEGFKSLVAESKRIEPPPIGVPSHKDINLVLDRLRLRVEASTILTQVEKSTVMLRWHAICLDSLGNTARGARRLCYPFGIKQHIFGGGERHEGDINPLRWINSDRARRTLLHASEIHHIASQLPLGSAHDPYIPGAVFAVATTYAAFALAGFTRVVFPRSVDWAVTVLLPKQDPKNQQDGDWGGGDVDVVEKNTVRFIRGVLEDEVEGKATLVRDLSYELSSMRLLLRGLTLQWGVSFEMEKVVDAWIAKCA</sequence>
<dbReference type="AlphaFoldDB" id="A0A9P9DC59"/>
<evidence type="ECO:0000256" key="1">
    <source>
        <dbReference type="ARBA" id="ARBA00004123"/>
    </source>
</evidence>
<gene>
    <name evidence="14" type="ORF">B0J11DRAFT_539292</name>
</gene>
<evidence type="ECO:0000256" key="11">
    <source>
        <dbReference type="PROSITE-ProRule" id="PRU00042"/>
    </source>
</evidence>
<organism evidence="14 15">
    <name type="scientific">Dendryphion nanum</name>
    <dbReference type="NCBI Taxonomy" id="256645"/>
    <lineage>
        <taxon>Eukaryota</taxon>
        <taxon>Fungi</taxon>
        <taxon>Dikarya</taxon>
        <taxon>Ascomycota</taxon>
        <taxon>Pezizomycotina</taxon>
        <taxon>Dothideomycetes</taxon>
        <taxon>Pleosporomycetidae</taxon>
        <taxon>Pleosporales</taxon>
        <taxon>Torulaceae</taxon>
        <taxon>Dendryphion</taxon>
    </lineage>
</organism>
<dbReference type="GO" id="GO:0000981">
    <property type="term" value="F:DNA-binding transcription factor activity, RNA polymerase II-specific"/>
    <property type="evidence" value="ECO:0007669"/>
    <property type="project" value="InterPro"/>
</dbReference>
<evidence type="ECO:0000256" key="9">
    <source>
        <dbReference type="ARBA" id="ARBA00023163"/>
    </source>
</evidence>
<dbReference type="GO" id="GO:0000978">
    <property type="term" value="F:RNA polymerase II cis-regulatory region sequence-specific DNA binding"/>
    <property type="evidence" value="ECO:0007669"/>
    <property type="project" value="InterPro"/>
</dbReference>
<feature type="region of interest" description="Disordered" evidence="12">
    <location>
        <begin position="66"/>
        <end position="97"/>
    </location>
</feature>
<proteinExistence type="inferred from homology"/>
<dbReference type="PANTHER" id="PTHR40626:SF14">
    <property type="entry name" value="C2H2 TYPE ZINC FINGER DOMAIN PROTEIN (AFU_ORTHOLOGUE AFUA_1G02360)"/>
    <property type="match status" value="1"/>
</dbReference>
<dbReference type="Pfam" id="PF04082">
    <property type="entry name" value="Fungal_trans"/>
    <property type="match status" value="1"/>
</dbReference>
<dbReference type="PROSITE" id="PS50157">
    <property type="entry name" value="ZINC_FINGER_C2H2_2"/>
    <property type="match status" value="2"/>
</dbReference>
<keyword evidence="10" id="KW-0539">Nucleus</keyword>
<comment type="caution">
    <text evidence="14">The sequence shown here is derived from an EMBL/GenBank/DDBJ whole genome shotgun (WGS) entry which is preliminary data.</text>
</comment>
<dbReference type="EMBL" id="JAGMWT010000015">
    <property type="protein sequence ID" value="KAH7116126.1"/>
    <property type="molecule type" value="Genomic_DNA"/>
</dbReference>
<dbReference type="GO" id="GO:0006351">
    <property type="term" value="P:DNA-templated transcription"/>
    <property type="evidence" value="ECO:0007669"/>
    <property type="project" value="InterPro"/>
</dbReference>
<keyword evidence="8" id="KW-0238">DNA-binding</keyword>
<keyword evidence="3" id="KW-0479">Metal-binding</keyword>
<evidence type="ECO:0000256" key="7">
    <source>
        <dbReference type="ARBA" id="ARBA00023015"/>
    </source>
</evidence>
<dbReference type="GO" id="GO:0005634">
    <property type="term" value="C:nucleus"/>
    <property type="evidence" value="ECO:0007669"/>
    <property type="project" value="UniProtKB-SubCell"/>
</dbReference>
<evidence type="ECO:0000259" key="13">
    <source>
        <dbReference type="PROSITE" id="PS50157"/>
    </source>
</evidence>
<evidence type="ECO:0000256" key="6">
    <source>
        <dbReference type="ARBA" id="ARBA00022833"/>
    </source>
</evidence>
<keyword evidence="9" id="KW-0804">Transcription</keyword>
<evidence type="ECO:0000313" key="15">
    <source>
        <dbReference type="Proteomes" id="UP000700596"/>
    </source>
</evidence>
<evidence type="ECO:0000256" key="10">
    <source>
        <dbReference type="ARBA" id="ARBA00023242"/>
    </source>
</evidence>
<feature type="domain" description="C2H2-type" evidence="13">
    <location>
        <begin position="41"/>
        <end position="70"/>
    </location>
</feature>
<dbReference type="InterPro" id="IPR051059">
    <property type="entry name" value="VerF-like"/>
</dbReference>